<dbReference type="PANTHER" id="PTHR13063:SF10">
    <property type="entry name" value="NITRIC OXIDE SYNTHASE-INTERACTING PROTEIN"/>
    <property type="match status" value="1"/>
</dbReference>
<feature type="region of interest" description="Disordered" evidence="7">
    <location>
        <begin position="118"/>
        <end position="154"/>
    </location>
</feature>
<dbReference type="STRING" id="933852.A0A0C3BMD8"/>
<evidence type="ECO:0000256" key="3">
    <source>
        <dbReference type="ARBA" id="ARBA00023242"/>
    </source>
</evidence>
<keyword evidence="5" id="KW-0862">Zinc</keyword>
<dbReference type="SUPFAM" id="SSF57850">
    <property type="entry name" value="RING/U-box"/>
    <property type="match status" value="2"/>
</dbReference>
<reference evidence="10" key="2">
    <citation type="submission" date="2015-01" db="EMBL/GenBank/DDBJ databases">
        <title>Evolutionary Origins and Diversification of the Mycorrhizal Mutualists.</title>
        <authorList>
            <consortium name="DOE Joint Genome Institute"/>
            <consortium name="Mycorrhizal Genomics Consortium"/>
            <person name="Kohler A."/>
            <person name="Kuo A."/>
            <person name="Nagy L.G."/>
            <person name="Floudas D."/>
            <person name="Copeland A."/>
            <person name="Barry K.W."/>
            <person name="Cichocki N."/>
            <person name="Veneault-Fourrey C."/>
            <person name="LaButti K."/>
            <person name="Lindquist E.A."/>
            <person name="Lipzen A."/>
            <person name="Lundell T."/>
            <person name="Morin E."/>
            <person name="Murat C."/>
            <person name="Riley R."/>
            <person name="Ohm R."/>
            <person name="Sun H."/>
            <person name="Tunlid A."/>
            <person name="Henrissat B."/>
            <person name="Grigoriev I.V."/>
            <person name="Hibbett D.S."/>
            <person name="Martin F."/>
        </authorList>
    </citation>
    <scope>NUCLEOTIDE SEQUENCE [LARGE SCALE GENOMIC DNA]</scope>
    <source>
        <strain evidence="10">MAFF 305830</strain>
    </source>
</reference>
<dbReference type="OrthoDB" id="116827at2759"/>
<dbReference type="GO" id="GO:0005634">
    <property type="term" value="C:nucleus"/>
    <property type="evidence" value="ECO:0007669"/>
    <property type="project" value="UniProtKB-SubCell"/>
</dbReference>
<sequence length="315" mass="35111">MTRHSKNNTANSVFSKAERDKLSVHYGTQRALLGSNSHRRFDACSLCLSRAVTPVTCSKGHLFCKECVMKDLLGQRDALARKKQEIEALRKEEELAKEQVRIKARELVLSGKGGSLFGKRKEREDSKAEEATSSNKKRKFEFDPETAKKLAQEAEDEAVRQLEFEQNEARKAKLPAFWLPSLTPDSQVGLLPLKDIKMQTMCHASDPAHVLLMKHLIPVKFTPMPNESSSSNKEESMCPSCQKQLSNTTNMYLMKPCSHVICKTCTDTLVKPSSQCVVCDVNLESKDIIELVREGTGFASGGRVETVKTGTAFQG</sequence>
<evidence type="ECO:0000256" key="7">
    <source>
        <dbReference type="SAM" id="MobiDB-lite"/>
    </source>
</evidence>
<feature type="compositionally biased region" description="Basic and acidic residues" evidence="7">
    <location>
        <begin position="140"/>
        <end position="154"/>
    </location>
</feature>
<keyword evidence="6" id="KW-0175">Coiled coil</keyword>
<keyword evidence="5" id="KW-0863">Zinc-finger</keyword>
<comment type="similarity">
    <text evidence="2 4">Belongs to the NOSIP family.</text>
</comment>
<evidence type="ECO:0000256" key="1">
    <source>
        <dbReference type="ARBA" id="ARBA00004123"/>
    </source>
</evidence>
<evidence type="ECO:0000256" key="4">
    <source>
        <dbReference type="PIRNR" id="PIRNR023577"/>
    </source>
</evidence>
<gene>
    <name evidence="9" type="ORF">M408DRAFT_151881</name>
</gene>
<dbReference type="PIRSF" id="PIRSF023577">
    <property type="entry name" value="ENOS_interacting"/>
    <property type="match status" value="1"/>
</dbReference>
<evidence type="ECO:0000256" key="2">
    <source>
        <dbReference type="ARBA" id="ARBA00008126"/>
    </source>
</evidence>
<dbReference type="Gene3D" id="3.30.40.10">
    <property type="entry name" value="Zinc/RING finger domain, C3HC4 (zinc finger)"/>
    <property type="match status" value="2"/>
</dbReference>
<organism evidence="9 10">
    <name type="scientific">Serendipita vermifera MAFF 305830</name>
    <dbReference type="NCBI Taxonomy" id="933852"/>
    <lineage>
        <taxon>Eukaryota</taxon>
        <taxon>Fungi</taxon>
        <taxon>Dikarya</taxon>
        <taxon>Basidiomycota</taxon>
        <taxon>Agaricomycotina</taxon>
        <taxon>Agaricomycetes</taxon>
        <taxon>Sebacinales</taxon>
        <taxon>Serendipitaceae</taxon>
        <taxon>Serendipita</taxon>
    </lineage>
</organism>
<feature type="compositionally biased region" description="Basic and acidic residues" evidence="7">
    <location>
        <begin position="119"/>
        <end position="130"/>
    </location>
</feature>
<evidence type="ECO:0000256" key="6">
    <source>
        <dbReference type="SAM" id="Coils"/>
    </source>
</evidence>
<keyword evidence="10" id="KW-1185">Reference proteome</keyword>
<proteinExistence type="inferred from homology"/>
<dbReference type="GO" id="GO:0008270">
    <property type="term" value="F:zinc ion binding"/>
    <property type="evidence" value="ECO:0007669"/>
    <property type="project" value="UniProtKB-KW"/>
</dbReference>
<dbReference type="PROSITE" id="PS50089">
    <property type="entry name" value="ZF_RING_2"/>
    <property type="match status" value="1"/>
</dbReference>
<dbReference type="InterPro" id="IPR031790">
    <property type="entry name" value="Znf-NOSIP"/>
</dbReference>
<reference evidence="9 10" key="1">
    <citation type="submission" date="2014-04" db="EMBL/GenBank/DDBJ databases">
        <authorList>
            <consortium name="DOE Joint Genome Institute"/>
            <person name="Kuo A."/>
            <person name="Zuccaro A."/>
            <person name="Kohler A."/>
            <person name="Nagy L.G."/>
            <person name="Floudas D."/>
            <person name="Copeland A."/>
            <person name="Barry K.W."/>
            <person name="Cichocki N."/>
            <person name="Veneault-Fourrey C."/>
            <person name="LaButti K."/>
            <person name="Lindquist E.A."/>
            <person name="Lipzen A."/>
            <person name="Lundell T."/>
            <person name="Morin E."/>
            <person name="Murat C."/>
            <person name="Sun H."/>
            <person name="Tunlid A."/>
            <person name="Henrissat B."/>
            <person name="Grigoriev I.V."/>
            <person name="Hibbett D.S."/>
            <person name="Martin F."/>
            <person name="Nordberg H.P."/>
            <person name="Cantor M.N."/>
            <person name="Hua S.X."/>
        </authorList>
    </citation>
    <scope>NUCLEOTIDE SEQUENCE [LARGE SCALE GENOMIC DNA]</scope>
    <source>
        <strain evidence="9 10">MAFF 305830</strain>
    </source>
</reference>
<evidence type="ECO:0000256" key="5">
    <source>
        <dbReference type="PROSITE-ProRule" id="PRU00175"/>
    </source>
</evidence>
<name>A0A0C3BMD8_SERVB</name>
<keyword evidence="5" id="KW-0479">Metal-binding</keyword>
<comment type="subcellular location">
    <subcellularLocation>
        <location evidence="1 4">Nucleus</location>
    </subcellularLocation>
</comment>
<dbReference type="InterPro" id="IPR016818">
    <property type="entry name" value="NOSIP"/>
</dbReference>
<dbReference type="Proteomes" id="UP000054097">
    <property type="component" value="Unassembled WGS sequence"/>
</dbReference>
<dbReference type="Pfam" id="PF15906">
    <property type="entry name" value="zf-NOSIP"/>
    <property type="match status" value="1"/>
</dbReference>
<dbReference type="AlphaFoldDB" id="A0A0C3BMD8"/>
<evidence type="ECO:0000313" key="9">
    <source>
        <dbReference type="EMBL" id="KIM33264.1"/>
    </source>
</evidence>
<feature type="domain" description="RING-type" evidence="8">
    <location>
        <begin position="238"/>
        <end position="280"/>
    </location>
</feature>
<keyword evidence="3 4" id="KW-0539">Nucleus</keyword>
<dbReference type="GO" id="GO:0061630">
    <property type="term" value="F:ubiquitin protein ligase activity"/>
    <property type="evidence" value="ECO:0007669"/>
    <property type="project" value="InterPro"/>
</dbReference>
<evidence type="ECO:0000259" key="8">
    <source>
        <dbReference type="PROSITE" id="PS50089"/>
    </source>
</evidence>
<dbReference type="HOGENOM" id="CLU_053742_1_0_1"/>
<dbReference type="EMBL" id="KN824278">
    <property type="protein sequence ID" value="KIM33264.1"/>
    <property type="molecule type" value="Genomic_DNA"/>
</dbReference>
<dbReference type="InterPro" id="IPR013083">
    <property type="entry name" value="Znf_RING/FYVE/PHD"/>
</dbReference>
<feature type="coiled-coil region" evidence="6">
    <location>
        <begin position="69"/>
        <end position="106"/>
    </location>
</feature>
<accession>A0A0C3BMD8</accession>
<dbReference type="InterPro" id="IPR001841">
    <property type="entry name" value="Znf_RING"/>
</dbReference>
<evidence type="ECO:0000313" key="10">
    <source>
        <dbReference type="Proteomes" id="UP000054097"/>
    </source>
</evidence>
<dbReference type="Pfam" id="PF04641">
    <property type="entry name" value="Rtf2"/>
    <property type="match status" value="1"/>
</dbReference>
<dbReference type="PANTHER" id="PTHR13063">
    <property type="entry name" value="ENOS INTERACTING PROTEIN"/>
    <property type="match status" value="1"/>
</dbReference>
<protein>
    <recommendedName>
        <fullName evidence="8">RING-type domain-containing protein</fullName>
    </recommendedName>
</protein>